<evidence type="ECO:0000313" key="1">
    <source>
        <dbReference type="EMBL" id="VWD64335.1"/>
    </source>
</evidence>
<dbReference type="EMBL" id="CABVQS010000049">
    <property type="protein sequence ID" value="VWD64335.1"/>
    <property type="molecule type" value="Genomic_DNA"/>
</dbReference>
<accession>A0A6P3C8B0</accession>
<dbReference type="AlphaFoldDB" id="A0A6P3C8B0"/>
<reference evidence="1 2" key="1">
    <citation type="submission" date="2019-09" db="EMBL/GenBank/DDBJ databases">
        <authorList>
            <person name="Depoorter E."/>
        </authorList>
    </citation>
    <scope>NUCLEOTIDE SEQUENCE [LARGE SCALE GENOMIC DNA]</scope>
    <source>
        <strain evidence="1">R-71033</strain>
    </source>
</reference>
<name>A0A6P3C8B0_9BURK</name>
<dbReference type="Proteomes" id="UP000494109">
    <property type="component" value="Unassembled WGS sequence"/>
</dbReference>
<organism evidence="1 2">
    <name type="scientific">Burkholderia contaminans</name>
    <dbReference type="NCBI Taxonomy" id="488447"/>
    <lineage>
        <taxon>Bacteria</taxon>
        <taxon>Pseudomonadati</taxon>
        <taxon>Pseudomonadota</taxon>
        <taxon>Betaproteobacteria</taxon>
        <taxon>Burkholderiales</taxon>
        <taxon>Burkholderiaceae</taxon>
        <taxon>Burkholderia</taxon>
        <taxon>Burkholderia cepacia complex</taxon>
    </lineage>
</organism>
<gene>
    <name evidence="1" type="ORF">BCO71033_07085</name>
</gene>
<evidence type="ECO:0000313" key="2">
    <source>
        <dbReference type="Proteomes" id="UP000494109"/>
    </source>
</evidence>
<protein>
    <submittedName>
        <fullName evidence="1">Uncharacterized protein</fullName>
    </submittedName>
</protein>
<proteinExistence type="predicted"/>
<sequence length="231" mass="25195">MRCERRPASEWDSLLDARTRSSRRVNCASPLTSTGIAHTASHISDISGPNIPTDMIQFTEEQIAARELRNTAYHEAARKMLYERFGGAGDAVVWKNESGNPNESAWLGQFRPRTCPEVTRTIALNHAFPAPELPANWKMLVGMAGLLAEEVLSGETDDTGAMADTLFLRISFGAASASDLAHTGVTDIDSCGLSYEVVDEVVQMLREGWPVVQEEAEYLIKSATSCPASAY</sequence>